<evidence type="ECO:0000256" key="5">
    <source>
        <dbReference type="SAM" id="Phobius"/>
    </source>
</evidence>
<comment type="caution">
    <text evidence="6">The sequence shown here is derived from an EMBL/GenBank/DDBJ whole genome shotgun (WGS) entry which is preliminary data.</text>
</comment>
<evidence type="ECO:0000256" key="2">
    <source>
        <dbReference type="ARBA" id="ARBA00022792"/>
    </source>
</evidence>
<dbReference type="Pfam" id="PF02238">
    <property type="entry name" value="COX7a"/>
    <property type="match status" value="1"/>
</dbReference>
<gene>
    <name evidence="6" type="ORF">BDN71DRAFT_1503798</name>
</gene>
<feature type="transmembrane region" description="Helical" evidence="5">
    <location>
        <begin position="65"/>
        <end position="85"/>
    </location>
</feature>
<keyword evidence="4 5" id="KW-0472">Membrane</keyword>
<keyword evidence="3" id="KW-0496">Mitochondrion</keyword>
<dbReference type="GO" id="GO:0005743">
    <property type="term" value="C:mitochondrial inner membrane"/>
    <property type="evidence" value="ECO:0007669"/>
    <property type="project" value="UniProtKB-SubCell"/>
</dbReference>
<keyword evidence="5" id="KW-1133">Transmembrane helix</keyword>
<evidence type="ECO:0000313" key="7">
    <source>
        <dbReference type="Proteomes" id="UP000807025"/>
    </source>
</evidence>
<keyword evidence="2" id="KW-0999">Mitochondrion inner membrane</keyword>
<dbReference type="AlphaFoldDB" id="A0A9P6A2J1"/>
<dbReference type="EMBL" id="MU154536">
    <property type="protein sequence ID" value="KAF9498738.1"/>
    <property type="molecule type" value="Genomic_DNA"/>
</dbReference>
<protein>
    <submittedName>
        <fullName evidence="6">Uncharacterized protein</fullName>
    </submittedName>
</protein>
<keyword evidence="5" id="KW-0812">Transmembrane</keyword>
<evidence type="ECO:0000256" key="4">
    <source>
        <dbReference type="ARBA" id="ARBA00023136"/>
    </source>
</evidence>
<reference evidence="6" key="1">
    <citation type="submission" date="2020-11" db="EMBL/GenBank/DDBJ databases">
        <authorList>
            <consortium name="DOE Joint Genome Institute"/>
            <person name="Ahrendt S."/>
            <person name="Riley R."/>
            <person name="Andreopoulos W."/>
            <person name="Labutti K."/>
            <person name="Pangilinan J."/>
            <person name="Ruiz-Duenas F.J."/>
            <person name="Barrasa J.M."/>
            <person name="Sanchez-Garcia M."/>
            <person name="Camarero S."/>
            <person name="Miyauchi S."/>
            <person name="Serrano A."/>
            <person name="Linde D."/>
            <person name="Babiker R."/>
            <person name="Drula E."/>
            <person name="Ayuso-Fernandez I."/>
            <person name="Pacheco R."/>
            <person name="Padilla G."/>
            <person name="Ferreira P."/>
            <person name="Barriuso J."/>
            <person name="Kellner H."/>
            <person name="Castanera R."/>
            <person name="Alfaro M."/>
            <person name="Ramirez L."/>
            <person name="Pisabarro A.G."/>
            <person name="Kuo A."/>
            <person name="Tritt A."/>
            <person name="Lipzen A."/>
            <person name="He G."/>
            <person name="Yan M."/>
            <person name="Ng V."/>
            <person name="Cullen D."/>
            <person name="Martin F."/>
            <person name="Rosso M.-N."/>
            <person name="Henrissat B."/>
            <person name="Hibbett D."/>
            <person name="Martinez A.T."/>
            <person name="Grigoriev I.V."/>
        </authorList>
    </citation>
    <scope>NUCLEOTIDE SEQUENCE</scope>
    <source>
        <strain evidence="6">ATCC 90797</strain>
    </source>
</reference>
<proteinExistence type="predicted"/>
<sequence length="90" mass="10359">MSPVKQVQINSANVRLIHHIHLQSTNQDADGVTEPNHILEKQKLVQNDHRKIFYRLPRSNLYMRAYYTAFTLGMLGTTYGLFSLVKGKDS</sequence>
<dbReference type="OrthoDB" id="5511599at2759"/>
<accession>A0A9P6A2J1</accession>
<name>A0A9P6A2J1_PLEER</name>
<evidence type="ECO:0000313" key="6">
    <source>
        <dbReference type="EMBL" id="KAF9498738.1"/>
    </source>
</evidence>
<keyword evidence="7" id="KW-1185">Reference proteome</keyword>
<evidence type="ECO:0000256" key="1">
    <source>
        <dbReference type="ARBA" id="ARBA00004273"/>
    </source>
</evidence>
<evidence type="ECO:0000256" key="3">
    <source>
        <dbReference type="ARBA" id="ARBA00023128"/>
    </source>
</evidence>
<dbReference type="Proteomes" id="UP000807025">
    <property type="component" value="Unassembled WGS sequence"/>
</dbReference>
<organism evidence="6 7">
    <name type="scientific">Pleurotus eryngii</name>
    <name type="common">Boletus of the steppes</name>
    <dbReference type="NCBI Taxonomy" id="5323"/>
    <lineage>
        <taxon>Eukaryota</taxon>
        <taxon>Fungi</taxon>
        <taxon>Dikarya</taxon>
        <taxon>Basidiomycota</taxon>
        <taxon>Agaricomycotina</taxon>
        <taxon>Agaricomycetes</taxon>
        <taxon>Agaricomycetidae</taxon>
        <taxon>Agaricales</taxon>
        <taxon>Pleurotineae</taxon>
        <taxon>Pleurotaceae</taxon>
        <taxon>Pleurotus</taxon>
    </lineage>
</organism>
<dbReference type="InterPro" id="IPR039297">
    <property type="entry name" value="COX7a"/>
</dbReference>
<comment type="subcellular location">
    <subcellularLocation>
        <location evidence="1">Mitochondrion inner membrane</location>
    </subcellularLocation>
</comment>